<dbReference type="HOGENOM" id="CLU_901488_0_0_1"/>
<feature type="signal peptide" evidence="11">
    <location>
        <begin position="1"/>
        <end position="19"/>
    </location>
</feature>
<sequence>MPWSTCLVQIVFAALRSQANLPLLLDLQRGGPLPPGSGSLAALRSLYAGFTTNLSLKLPYMAFAFGLNALNSRVLSACGGSLSETARELVSAALVGVEVSLFLSPLEMVRIQGQNRGMGGLLSASRAVAATAGGGGLLAAAAAWSRGMTATVHRESKYCVGQFFLCGKIAEAASRSAGAVGGEGGGEGGEGGGEGGDGGPRLAAQVAGAVLGGVACTAVSHPDDVIKTRMQTHLRGSPHFSAYPSYSRSGLHILRHEGLAALFKGSAFRCLLRVPLGLSLIICSGEAIREGVAERRRGRGGECVQTGSS</sequence>
<evidence type="ECO:0000256" key="6">
    <source>
        <dbReference type="ARBA" id="ARBA00023128"/>
    </source>
</evidence>
<name>A0A0D3K7F8_EMIH1</name>
<evidence type="ECO:0000256" key="7">
    <source>
        <dbReference type="ARBA" id="ARBA00023136"/>
    </source>
</evidence>
<keyword evidence="7 8" id="KW-0472">Membrane</keyword>
<comment type="similarity">
    <text evidence="2 9">Belongs to the mitochondrial carrier (TC 2.A.29) family.</text>
</comment>
<reference evidence="12" key="2">
    <citation type="submission" date="2024-10" db="UniProtKB">
        <authorList>
            <consortium name="EnsemblProtists"/>
        </authorList>
    </citation>
    <scope>IDENTIFICATION</scope>
</reference>
<dbReference type="InterPro" id="IPR051028">
    <property type="entry name" value="Mito_Solute_Carrier"/>
</dbReference>
<evidence type="ECO:0008006" key="14">
    <source>
        <dbReference type="Google" id="ProtNLM"/>
    </source>
</evidence>
<keyword evidence="9" id="KW-0813">Transport</keyword>
<keyword evidence="11" id="KW-0732">Signal</keyword>
<dbReference type="InterPro" id="IPR018108">
    <property type="entry name" value="MCP_transmembrane"/>
</dbReference>
<dbReference type="Proteomes" id="UP000013827">
    <property type="component" value="Unassembled WGS sequence"/>
</dbReference>
<evidence type="ECO:0000256" key="2">
    <source>
        <dbReference type="ARBA" id="ARBA00006375"/>
    </source>
</evidence>
<evidence type="ECO:0000313" key="12">
    <source>
        <dbReference type="EnsemblProtists" id="EOD31693"/>
    </source>
</evidence>
<dbReference type="GO" id="GO:0022857">
    <property type="term" value="F:transmembrane transporter activity"/>
    <property type="evidence" value="ECO:0007669"/>
    <property type="project" value="TreeGrafter"/>
</dbReference>
<keyword evidence="13" id="KW-1185">Reference proteome</keyword>
<feature type="repeat" description="Solcar" evidence="8">
    <location>
        <begin position="200"/>
        <end position="290"/>
    </location>
</feature>
<feature type="chain" id="PRO_5044221466" description="Mitochondrial carrier protein" evidence="11">
    <location>
        <begin position="20"/>
        <end position="309"/>
    </location>
</feature>
<organism evidence="12 13">
    <name type="scientific">Emiliania huxleyi (strain CCMP1516)</name>
    <dbReference type="NCBI Taxonomy" id="280463"/>
    <lineage>
        <taxon>Eukaryota</taxon>
        <taxon>Haptista</taxon>
        <taxon>Haptophyta</taxon>
        <taxon>Prymnesiophyceae</taxon>
        <taxon>Isochrysidales</taxon>
        <taxon>Noelaerhabdaceae</taxon>
        <taxon>Emiliania</taxon>
    </lineage>
</organism>
<dbReference type="PANTHER" id="PTHR45678:SF9">
    <property type="entry name" value="CALCIUM-BINDING MITOCHONDRIAL CARRIER PROTEIN ARALAR1"/>
    <property type="match status" value="1"/>
</dbReference>
<dbReference type="EnsemblProtists" id="EOD31693">
    <property type="protein sequence ID" value="EOD31693"/>
    <property type="gene ID" value="EMIHUDRAFT_442127"/>
</dbReference>
<evidence type="ECO:0000256" key="1">
    <source>
        <dbReference type="ARBA" id="ARBA00004448"/>
    </source>
</evidence>
<proteinExistence type="inferred from homology"/>
<evidence type="ECO:0000256" key="9">
    <source>
        <dbReference type="RuleBase" id="RU000488"/>
    </source>
</evidence>
<dbReference type="Gene3D" id="1.50.40.10">
    <property type="entry name" value="Mitochondrial carrier domain"/>
    <property type="match status" value="1"/>
</dbReference>
<reference evidence="13" key="1">
    <citation type="journal article" date="2013" name="Nature">
        <title>Pan genome of the phytoplankton Emiliania underpins its global distribution.</title>
        <authorList>
            <person name="Read B.A."/>
            <person name="Kegel J."/>
            <person name="Klute M.J."/>
            <person name="Kuo A."/>
            <person name="Lefebvre S.C."/>
            <person name="Maumus F."/>
            <person name="Mayer C."/>
            <person name="Miller J."/>
            <person name="Monier A."/>
            <person name="Salamov A."/>
            <person name="Young J."/>
            <person name="Aguilar M."/>
            <person name="Claverie J.M."/>
            <person name="Frickenhaus S."/>
            <person name="Gonzalez K."/>
            <person name="Herman E.K."/>
            <person name="Lin Y.C."/>
            <person name="Napier J."/>
            <person name="Ogata H."/>
            <person name="Sarno A.F."/>
            <person name="Shmutz J."/>
            <person name="Schroeder D."/>
            <person name="de Vargas C."/>
            <person name="Verret F."/>
            <person name="von Dassow P."/>
            <person name="Valentin K."/>
            <person name="Van de Peer Y."/>
            <person name="Wheeler G."/>
            <person name="Dacks J.B."/>
            <person name="Delwiche C.F."/>
            <person name="Dyhrman S.T."/>
            <person name="Glockner G."/>
            <person name="John U."/>
            <person name="Richards T."/>
            <person name="Worden A.Z."/>
            <person name="Zhang X."/>
            <person name="Grigoriev I.V."/>
            <person name="Allen A.E."/>
            <person name="Bidle K."/>
            <person name="Borodovsky M."/>
            <person name="Bowler C."/>
            <person name="Brownlee C."/>
            <person name="Cock J.M."/>
            <person name="Elias M."/>
            <person name="Gladyshev V.N."/>
            <person name="Groth M."/>
            <person name="Guda C."/>
            <person name="Hadaegh A."/>
            <person name="Iglesias-Rodriguez M.D."/>
            <person name="Jenkins J."/>
            <person name="Jones B.M."/>
            <person name="Lawson T."/>
            <person name="Leese F."/>
            <person name="Lindquist E."/>
            <person name="Lobanov A."/>
            <person name="Lomsadze A."/>
            <person name="Malik S.B."/>
            <person name="Marsh M.E."/>
            <person name="Mackinder L."/>
            <person name="Mock T."/>
            <person name="Mueller-Roeber B."/>
            <person name="Pagarete A."/>
            <person name="Parker M."/>
            <person name="Probert I."/>
            <person name="Quesneville H."/>
            <person name="Raines C."/>
            <person name="Rensing S.A."/>
            <person name="Riano-Pachon D.M."/>
            <person name="Richier S."/>
            <person name="Rokitta S."/>
            <person name="Shiraiwa Y."/>
            <person name="Soanes D.M."/>
            <person name="van der Giezen M."/>
            <person name="Wahlund T.M."/>
            <person name="Williams B."/>
            <person name="Wilson W."/>
            <person name="Wolfe G."/>
            <person name="Wurch L.L."/>
        </authorList>
    </citation>
    <scope>NUCLEOTIDE SEQUENCE</scope>
</reference>
<dbReference type="SUPFAM" id="SSF103506">
    <property type="entry name" value="Mitochondrial carrier"/>
    <property type="match status" value="1"/>
</dbReference>
<evidence type="ECO:0000256" key="4">
    <source>
        <dbReference type="ARBA" id="ARBA00022792"/>
    </source>
</evidence>
<evidence type="ECO:0000256" key="8">
    <source>
        <dbReference type="PROSITE-ProRule" id="PRU00282"/>
    </source>
</evidence>
<keyword evidence="5" id="KW-1133">Transmembrane helix</keyword>
<dbReference type="PANTHER" id="PTHR45678">
    <property type="entry name" value="MITOCHONDRIAL 2-OXODICARBOXYLATE CARRIER 1-RELATED"/>
    <property type="match status" value="1"/>
</dbReference>
<dbReference type="GeneID" id="17276987"/>
<dbReference type="Pfam" id="PF00153">
    <property type="entry name" value="Mito_carr"/>
    <property type="match status" value="1"/>
</dbReference>
<dbReference type="AlphaFoldDB" id="A0A0D3K7F8"/>
<protein>
    <recommendedName>
        <fullName evidence="14">Mitochondrial carrier protein</fullName>
    </recommendedName>
</protein>
<dbReference type="InterPro" id="IPR023395">
    <property type="entry name" value="MCP_dom_sf"/>
</dbReference>
<evidence type="ECO:0000256" key="10">
    <source>
        <dbReference type="SAM" id="MobiDB-lite"/>
    </source>
</evidence>
<evidence type="ECO:0000256" key="3">
    <source>
        <dbReference type="ARBA" id="ARBA00022692"/>
    </source>
</evidence>
<evidence type="ECO:0000256" key="11">
    <source>
        <dbReference type="SAM" id="SignalP"/>
    </source>
</evidence>
<feature type="region of interest" description="Disordered" evidence="10">
    <location>
        <begin position="179"/>
        <end position="199"/>
    </location>
</feature>
<keyword evidence="3 8" id="KW-0812">Transmembrane</keyword>
<dbReference type="PaxDb" id="2903-EOD31693"/>
<dbReference type="RefSeq" id="XP_005784122.1">
    <property type="nucleotide sequence ID" value="XM_005784065.1"/>
</dbReference>
<keyword evidence="4" id="KW-0999">Mitochondrion inner membrane</keyword>
<dbReference type="GO" id="GO:0005743">
    <property type="term" value="C:mitochondrial inner membrane"/>
    <property type="evidence" value="ECO:0007669"/>
    <property type="project" value="UniProtKB-SubCell"/>
</dbReference>
<keyword evidence="6" id="KW-0496">Mitochondrion</keyword>
<evidence type="ECO:0000313" key="13">
    <source>
        <dbReference type="Proteomes" id="UP000013827"/>
    </source>
</evidence>
<dbReference type="STRING" id="2903.R1D8B2"/>
<dbReference type="KEGG" id="ehx:EMIHUDRAFT_442127"/>
<dbReference type="eggNOG" id="KOG0750">
    <property type="taxonomic scope" value="Eukaryota"/>
</dbReference>
<evidence type="ECO:0000256" key="5">
    <source>
        <dbReference type="ARBA" id="ARBA00022989"/>
    </source>
</evidence>
<comment type="subcellular location">
    <subcellularLocation>
        <location evidence="1">Mitochondrion inner membrane</location>
        <topology evidence="1">Multi-pass membrane protein</topology>
    </subcellularLocation>
</comment>
<accession>A0A0D3K7F8</accession>
<dbReference type="PROSITE" id="PS50920">
    <property type="entry name" value="SOLCAR"/>
    <property type="match status" value="1"/>
</dbReference>